<accession>A0A7K1XUU4</accession>
<comment type="caution">
    <text evidence="9">The sequence shown here is derived from an EMBL/GenBank/DDBJ whole genome shotgun (WGS) entry which is preliminary data.</text>
</comment>
<dbReference type="PRINTS" id="PR00987">
    <property type="entry name" value="TRNASYNTHGLU"/>
</dbReference>
<sequence length="288" mass="32176">MTQLFPRCYKTRMAPTPSGFLHLGNVFSFIITRSMARHTGASMLLRIDDIDRDRVKPEYVTDLFDTLHFLGISWDEGPRTAEEYYRDWSQLNRLARYQQVLRQLRGTGAAFACDCSRADLHRAGIESGCVSDCRRRKIALDTPGTNWRIATDHQQTVCINNPDGHVSAHVLPASVKDFIVRKKDGLPSYQLVSLVDDVDFGIDLVVRGHDLWPSTLAQVYLANLLGIETFPVAKFVHHPLVNGPGGVKLSKSAGDTAIRNLREQGFTREQVLEMAIKSADPAGLAFPL</sequence>
<keyword evidence="4" id="KW-0862">Zinc</keyword>
<proteinExistence type="inferred from homology"/>
<dbReference type="Proteomes" id="UP000451233">
    <property type="component" value="Unassembled WGS sequence"/>
</dbReference>
<dbReference type="RefSeq" id="WP_160905732.1">
    <property type="nucleotide sequence ID" value="NZ_WVHS01000001.1"/>
</dbReference>
<dbReference type="GO" id="GO:0006424">
    <property type="term" value="P:glutamyl-tRNA aminoacylation"/>
    <property type="evidence" value="ECO:0007669"/>
    <property type="project" value="TreeGrafter"/>
</dbReference>
<dbReference type="Gene3D" id="3.40.50.620">
    <property type="entry name" value="HUPs"/>
    <property type="match status" value="1"/>
</dbReference>
<keyword evidence="2" id="KW-0479">Metal-binding</keyword>
<dbReference type="GO" id="GO:0005524">
    <property type="term" value="F:ATP binding"/>
    <property type="evidence" value="ECO:0007669"/>
    <property type="project" value="UniProtKB-KW"/>
</dbReference>
<dbReference type="AlphaFoldDB" id="A0A7K1XUU4"/>
<keyword evidence="1 7" id="KW-0436">Ligase</keyword>
<comment type="similarity">
    <text evidence="7">Belongs to the class-I aminoacyl-tRNA synthetase family.</text>
</comment>
<dbReference type="EMBL" id="WVHS01000001">
    <property type="protein sequence ID" value="MXV14783.1"/>
    <property type="molecule type" value="Genomic_DNA"/>
</dbReference>
<name>A0A7K1XUU4_9SPHI</name>
<dbReference type="SUPFAM" id="SSF52374">
    <property type="entry name" value="Nucleotidylyl transferase"/>
    <property type="match status" value="1"/>
</dbReference>
<evidence type="ECO:0000256" key="2">
    <source>
        <dbReference type="ARBA" id="ARBA00022723"/>
    </source>
</evidence>
<keyword evidence="5 7" id="KW-0067">ATP-binding</keyword>
<evidence type="ECO:0000256" key="1">
    <source>
        <dbReference type="ARBA" id="ARBA00022598"/>
    </source>
</evidence>
<protein>
    <submittedName>
        <fullName evidence="9">tRNA glutamyl-Q synthetase</fullName>
    </submittedName>
</protein>
<dbReference type="PANTHER" id="PTHR43311">
    <property type="entry name" value="GLUTAMATE--TRNA LIGASE"/>
    <property type="match status" value="1"/>
</dbReference>
<keyword evidence="7" id="KW-0648">Protein biosynthesis</keyword>
<keyword evidence="3 7" id="KW-0547">Nucleotide-binding</keyword>
<evidence type="ECO:0000256" key="5">
    <source>
        <dbReference type="ARBA" id="ARBA00022840"/>
    </source>
</evidence>
<dbReference type="Pfam" id="PF00749">
    <property type="entry name" value="tRNA-synt_1c"/>
    <property type="match status" value="1"/>
</dbReference>
<evidence type="ECO:0000256" key="7">
    <source>
        <dbReference type="RuleBase" id="RU363037"/>
    </source>
</evidence>
<evidence type="ECO:0000259" key="8">
    <source>
        <dbReference type="Pfam" id="PF00749"/>
    </source>
</evidence>
<evidence type="ECO:0000256" key="6">
    <source>
        <dbReference type="ARBA" id="ARBA00023146"/>
    </source>
</evidence>
<dbReference type="InterPro" id="IPR020058">
    <property type="entry name" value="Glu/Gln-tRNA-synth_Ib_cat-dom"/>
</dbReference>
<gene>
    <name evidence="9" type="ORF">GS398_05700</name>
</gene>
<dbReference type="GO" id="GO:0004818">
    <property type="term" value="F:glutamate-tRNA ligase activity"/>
    <property type="evidence" value="ECO:0007669"/>
    <property type="project" value="TreeGrafter"/>
</dbReference>
<feature type="domain" description="Glutamyl/glutaminyl-tRNA synthetase class Ib catalytic" evidence="8">
    <location>
        <begin position="10"/>
        <end position="274"/>
    </location>
</feature>
<evidence type="ECO:0000313" key="9">
    <source>
        <dbReference type="EMBL" id="MXV14783.1"/>
    </source>
</evidence>
<dbReference type="InterPro" id="IPR001412">
    <property type="entry name" value="aa-tRNA-synth_I_CS"/>
</dbReference>
<organism evidence="9 10">
    <name type="scientific">Hufsiella ginkgonis</name>
    <dbReference type="NCBI Taxonomy" id="2695274"/>
    <lineage>
        <taxon>Bacteria</taxon>
        <taxon>Pseudomonadati</taxon>
        <taxon>Bacteroidota</taxon>
        <taxon>Sphingobacteriia</taxon>
        <taxon>Sphingobacteriales</taxon>
        <taxon>Sphingobacteriaceae</taxon>
        <taxon>Hufsiella</taxon>
    </lineage>
</organism>
<dbReference type="InterPro" id="IPR000924">
    <property type="entry name" value="Glu/Gln-tRNA-synth"/>
</dbReference>
<dbReference type="GO" id="GO:0005829">
    <property type="term" value="C:cytosol"/>
    <property type="evidence" value="ECO:0007669"/>
    <property type="project" value="TreeGrafter"/>
</dbReference>
<evidence type="ECO:0000313" key="10">
    <source>
        <dbReference type="Proteomes" id="UP000451233"/>
    </source>
</evidence>
<keyword evidence="10" id="KW-1185">Reference proteome</keyword>
<dbReference type="InterPro" id="IPR049940">
    <property type="entry name" value="GluQ/Sye"/>
</dbReference>
<dbReference type="PANTHER" id="PTHR43311:SF1">
    <property type="entry name" value="GLUTAMYL-Q TRNA(ASP) SYNTHETASE"/>
    <property type="match status" value="1"/>
</dbReference>
<evidence type="ECO:0000256" key="4">
    <source>
        <dbReference type="ARBA" id="ARBA00022833"/>
    </source>
</evidence>
<dbReference type="PROSITE" id="PS00178">
    <property type="entry name" value="AA_TRNA_LIGASE_I"/>
    <property type="match status" value="1"/>
</dbReference>
<keyword evidence="6 7" id="KW-0030">Aminoacyl-tRNA synthetase</keyword>
<dbReference type="InterPro" id="IPR014729">
    <property type="entry name" value="Rossmann-like_a/b/a_fold"/>
</dbReference>
<evidence type="ECO:0000256" key="3">
    <source>
        <dbReference type="ARBA" id="ARBA00022741"/>
    </source>
</evidence>
<reference evidence="9 10" key="1">
    <citation type="submission" date="2019-11" db="EMBL/GenBank/DDBJ databases">
        <title>Pedobacter sp. HMF7056 Genome sequencing and assembly.</title>
        <authorList>
            <person name="Kang H."/>
            <person name="Kim H."/>
            <person name="Joh K."/>
        </authorList>
    </citation>
    <scope>NUCLEOTIDE SEQUENCE [LARGE SCALE GENOMIC DNA]</scope>
    <source>
        <strain evidence="9 10">HMF7056</strain>
    </source>
</reference>